<sequence>MAALKVITFALEPITSPPEAPREDEFVGTWCSPHGDRLVLAGDRFKVDPMSPVLAGQISFRVPTPKPGSSPRWNDPPATTAAGSWGVFVLGADVMAGRVTTLDMEFDTIGQDAVISDMLELDTYEGDAGWSFSLPLKPSGSGDMTFGRCEGNG</sequence>
<reference evidence="1 2" key="1">
    <citation type="submission" date="2020-08" db="EMBL/GenBank/DDBJ databases">
        <title>Sequencing the genomes of 1000 actinobacteria strains.</title>
        <authorList>
            <person name="Klenk H.-P."/>
        </authorList>
    </citation>
    <scope>NUCLEOTIDE SEQUENCE [LARGE SCALE GENOMIC DNA]</scope>
    <source>
        <strain evidence="1 2">DSM 45809</strain>
    </source>
</reference>
<keyword evidence="2" id="KW-1185">Reference proteome</keyword>
<name>A0A7W7M982_9ACTN</name>
<proteinExistence type="predicted"/>
<organism evidence="1 2">
    <name type="scientific">Actinoplanes octamycinicus</name>
    <dbReference type="NCBI Taxonomy" id="135948"/>
    <lineage>
        <taxon>Bacteria</taxon>
        <taxon>Bacillati</taxon>
        <taxon>Actinomycetota</taxon>
        <taxon>Actinomycetes</taxon>
        <taxon>Micromonosporales</taxon>
        <taxon>Micromonosporaceae</taxon>
        <taxon>Actinoplanes</taxon>
    </lineage>
</organism>
<dbReference type="RefSeq" id="WP_185042202.1">
    <property type="nucleotide sequence ID" value="NZ_BAABFG010000005.1"/>
</dbReference>
<dbReference type="Proteomes" id="UP000546162">
    <property type="component" value="Unassembled WGS sequence"/>
</dbReference>
<evidence type="ECO:0000313" key="2">
    <source>
        <dbReference type="Proteomes" id="UP000546162"/>
    </source>
</evidence>
<comment type="caution">
    <text evidence="1">The sequence shown here is derived from an EMBL/GenBank/DDBJ whole genome shotgun (WGS) entry which is preliminary data.</text>
</comment>
<dbReference type="EMBL" id="JACHNB010000001">
    <property type="protein sequence ID" value="MBB4741753.1"/>
    <property type="molecule type" value="Genomic_DNA"/>
</dbReference>
<evidence type="ECO:0000313" key="1">
    <source>
        <dbReference type="EMBL" id="MBB4741753.1"/>
    </source>
</evidence>
<accession>A0A7W7M982</accession>
<gene>
    <name evidence="1" type="ORF">BJY16_005212</name>
</gene>
<dbReference type="AlphaFoldDB" id="A0A7W7M982"/>
<protein>
    <submittedName>
        <fullName evidence="1">Uncharacterized protein</fullName>
    </submittedName>
</protein>